<dbReference type="FunFam" id="3.10.129.10:FF:000004">
    <property type="entry name" value="Tol-pal system-associated acyl-CoA thioesterase"/>
    <property type="match status" value="1"/>
</dbReference>
<dbReference type="Pfam" id="PF03061">
    <property type="entry name" value="4HBT"/>
    <property type="match status" value="1"/>
</dbReference>
<evidence type="ECO:0000256" key="2">
    <source>
        <dbReference type="ARBA" id="ARBA00022801"/>
    </source>
</evidence>
<dbReference type="InterPro" id="IPR006684">
    <property type="entry name" value="YbgC/YbaW"/>
</dbReference>
<sequence length="151" mass="17083">MEKYPQPDDGCFRGQQHLFPVRVYYEDTDLSGVVYHANYLKFCERARSSLLRLLGIDQRAAADAGEGNYAVAEANIRYFAPARLDDSLVVQTRCVELRAASVRLAQDVLRGEDLLVQINIRVGFVSPTGRPRRQPDGWRAAFDQFFAKDNA</sequence>
<evidence type="ECO:0000313" key="4">
    <source>
        <dbReference type="EMBL" id="MXO87573.1"/>
    </source>
</evidence>
<dbReference type="GO" id="GO:0047617">
    <property type="term" value="F:fatty acyl-CoA hydrolase activity"/>
    <property type="evidence" value="ECO:0007669"/>
    <property type="project" value="TreeGrafter"/>
</dbReference>
<comment type="similarity">
    <text evidence="1">Belongs to the 4-hydroxybenzoyl-CoA thioesterase family.</text>
</comment>
<gene>
    <name evidence="4" type="ORF">GRI32_02345</name>
</gene>
<dbReference type="EMBL" id="WTYY01000001">
    <property type="protein sequence ID" value="MXO87573.1"/>
    <property type="molecule type" value="Genomic_DNA"/>
</dbReference>
<dbReference type="CDD" id="cd00586">
    <property type="entry name" value="4HBT"/>
    <property type="match status" value="1"/>
</dbReference>
<reference evidence="4 5" key="1">
    <citation type="submission" date="2019-12" db="EMBL/GenBank/DDBJ databases">
        <title>Genomic-based taxomic classification of the family Erythrobacteraceae.</title>
        <authorList>
            <person name="Xu L."/>
        </authorList>
    </citation>
    <scope>NUCLEOTIDE SEQUENCE [LARGE SCALE GENOMIC DNA]</scope>
    <source>
        <strain evidence="4 5">JCM 16339</strain>
    </source>
</reference>
<dbReference type="PANTHER" id="PTHR31793">
    <property type="entry name" value="4-HYDROXYBENZOYL-COA THIOESTERASE FAMILY MEMBER"/>
    <property type="match status" value="1"/>
</dbReference>
<dbReference type="Proteomes" id="UP000435243">
    <property type="component" value="Unassembled WGS sequence"/>
</dbReference>
<dbReference type="EC" id="3.1.2.-" evidence="4"/>
<dbReference type="InterPro" id="IPR006683">
    <property type="entry name" value="Thioestr_dom"/>
</dbReference>
<dbReference type="SUPFAM" id="SSF54637">
    <property type="entry name" value="Thioesterase/thiol ester dehydrase-isomerase"/>
    <property type="match status" value="1"/>
</dbReference>
<keyword evidence="5" id="KW-1185">Reference proteome</keyword>
<dbReference type="PANTHER" id="PTHR31793:SF37">
    <property type="entry name" value="ACYL-COA THIOESTER HYDROLASE YBGC"/>
    <property type="match status" value="1"/>
</dbReference>
<dbReference type="InterPro" id="IPR050563">
    <property type="entry name" value="4-hydroxybenzoyl-CoA_TE"/>
</dbReference>
<evidence type="ECO:0000259" key="3">
    <source>
        <dbReference type="Pfam" id="PF03061"/>
    </source>
</evidence>
<organism evidence="4 5">
    <name type="scientific">Alteraurantiacibacter aestuarii</name>
    <dbReference type="NCBI Taxonomy" id="650004"/>
    <lineage>
        <taxon>Bacteria</taxon>
        <taxon>Pseudomonadati</taxon>
        <taxon>Pseudomonadota</taxon>
        <taxon>Alphaproteobacteria</taxon>
        <taxon>Sphingomonadales</taxon>
        <taxon>Erythrobacteraceae</taxon>
        <taxon>Alteraurantiacibacter</taxon>
    </lineage>
</organism>
<dbReference type="OrthoDB" id="9808429at2"/>
<dbReference type="PROSITE" id="PS01328">
    <property type="entry name" value="4HBCOA_THIOESTERASE"/>
    <property type="match status" value="1"/>
</dbReference>
<protein>
    <submittedName>
        <fullName evidence="4">YbgC/FadM family acyl-CoA thioesterase</fullName>
        <ecNumber evidence="4">3.1.2.-</ecNumber>
    </submittedName>
</protein>
<dbReference type="RefSeq" id="WP_160589498.1">
    <property type="nucleotide sequence ID" value="NZ_BAAAFP010000002.1"/>
</dbReference>
<proteinExistence type="inferred from homology"/>
<dbReference type="NCBIfam" id="TIGR00051">
    <property type="entry name" value="YbgC/FadM family acyl-CoA thioesterase"/>
    <property type="match status" value="1"/>
</dbReference>
<name>A0A844ZJE1_9SPHN</name>
<dbReference type="PIRSF" id="PIRSF003230">
    <property type="entry name" value="YbgC"/>
    <property type="match status" value="1"/>
</dbReference>
<evidence type="ECO:0000256" key="1">
    <source>
        <dbReference type="ARBA" id="ARBA00005953"/>
    </source>
</evidence>
<dbReference type="InterPro" id="IPR008272">
    <property type="entry name" value="HB-CoA_thioesterase_AS"/>
</dbReference>
<keyword evidence="2 4" id="KW-0378">Hydrolase</keyword>
<accession>A0A844ZJE1</accession>
<feature type="domain" description="Thioesterase" evidence="3">
    <location>
        <begin position="32"/>
        <end position="115"/>
    </location>
</feature>
<dbReference type="InterPro" id="IPR029069">
    <property type="entry name" value="HotDog_dom_sf"/>
</dbReference>
<comment type="caution">
    <text evidence="4">The sequence shown here is derived from an EMBL/GenBank/DDBJ whole genome shotgun (WGS) entry which is preliminary data.</text>
</comment>
<dbReference type="Gene3D" id="3.10.129.10">
    <property type="entry name" value="Hotdog Thioesterase"/>
    <property type="match status" value="1"/>
</dbReference>
<dbReference type="AlphaFoldDB" id="A0A844ZJE1"/>
<evidence type="ECO:0000313" key="5">
    <source>
        <dbReference type="Proteomes" id="UP000435243"/>
    </source>
</evidence>